<dbReference type="Proteomes" id="UP000053097">
    <property type="component" value="Unassembled WGS sequence"/>
</dbReference>
<name>A0A026W5C4_OOCBI</name>
<feature type="region of interest" description="Disordered" evidence="1">
    <location>
        <begin position="38"/>
        <end position="69"/>
    </location>
</feature>
<accession>A0A026W5C4</accession>
<gene>
    <name evidence="2" type="ORF">X777_10449</name>
</gene>
<keyword evidence="3" id="KW-1185">Reference proteome</keyword>
<evidence type="ECO:0000256" key="1">
    <source>
        <dbReference type="SAM" id="MobiDB-lite"/>
    </source>
</evidence>
<evidence type="ECO:0000313" key="3">
    <source>
        <dbReference type="Proteomes" id="UP000053097"/>
    </source>
</evidence>
<dbReference type="EMBL" id="KK107436">
    <property type="protein sequence ID" value="EZA50816.1"/>
    <property type="molecule type" value="Genomic_DNA"/>
</dbReference>
<feature type="non-terminal residue" evidence="2">
    <location>
        <position position="1"/>
    </location>
</feature>
<organism evidence="2 3">
    <name type="scientific">Ooceraea biroi</name>
    <name type="common">Clonal raider ant</name>
    <name type="synonym">Cerapachys biroi</name>
    <dbReference type="NCBI Taxonomy" id="2015173"/>
    <lineage>
        <taxon>Eukaryota</taxon>
        <taxon>Metazoa</taxon>
        <taxon>Ecdysozoa</taxon>
        <taxon>Arthropoda</taxon>
        <taxon>Hexapoda</taxon>
        <taxon>Insecta</taxon>
        <taxon>Pterygota</taxon>
        <taxon>Neoptera</taxon>
        <taxon>Endopterygota</taxon>
        <taxon>Hymenoptera</taxon>
        <taxon>Apocrita</taxon>
        <taxon>Aculeata</taxon>
        <taxon>Formicoidea</taxon>
        <taxon>Formicidae</taxon>
        <taxon>Dorylinae</taxon>
        <taxon>Ooceraea</taxon>
    </lineage>
</organism>
<feature type="compositionally biased region" description="Polar residues" evidence="1">
    <location>
        <begin position="41"/>
        <end position="69"/>
    </location>
</feature>
<protein>
    <submittedName>
        <fullName evidence="2">Uncharacterized protein</fullName>
    </submittedName>
</protein>
<evidence type="ECO:0000313" key="2">
    <source>
        <dbReference type="EMBL" id="EZA50816.1"/>
    </source>
</evidence>
<dbReference type="AlphaFoldDB" id="A0A026W5C4"/>
<proteinExistence type="predicted"/>
<reference evidence="2 3" key="1">
    <citation type="journal article" date="2014" name="Curr. Biol.">
        <title>The genome of the clonal raider ant Cerapachys biroi.</title>
        <authorList>
            <person name="Oxley P.R."/>
            <person name="Ji L."/>
            <person name="Fetter-Pruneda I."/>
            <person name="McKenzie S.K."/>
            <person name="Li C."/>
            <person name="Hu H."/>
            <person name="Zhang G."/>
            <person name="Kronauer D.J."/>
        </authorList>
    </citation>
    <scope>NUCLEOTIDE SEQUENCE [LARGE SCALE GENOMIC DNA]</scope>
</reference>
<sequence length="69" mass="7883">EEARVCLLLPTCVHVLVGYVRVHERDRGLETFIDEEENARNAASTSRLNNPKVDSQRSSQRMILEELTS</sequence>